<dbReference type="VEuPathDB" id="VectorBase:ADIR010214"/>
<dbReference type="InterPro" id="IPR010512">
    <property type="entry name" value="DUF1091"/>
</dbReference>
<evidence type="ECO:0000313" key="2">
    <source>
        <dbReference type="Proteomes" id="UP000075884"/>
    </source>
</evidence>
<reference evidence="1" key="2">
    <citation type="submission" date="2020-05" db="UniProtKB">
        <authorList>
            <consortium name="EnsemblMetazoa"/>
        </authorList>
    </citation>
    <scope>IDENTIFICATION</scope>
    <source>
        <strain evidence="1">WRAIR2</strain>
    </source>
</reference>
<name>A0A182NRC4_9DIPT</name>
<dbReference type="Proteomes" id="UP000075884">
    <property type="component" value="Unassembled WGS sequence"/>
</dbReference>
<dbReference type="Pfam" id="PF06477">
    <property type="entry name" value="DUF1091"/>
    <property type="match status" value="2"/>
</dbReference>
<dbReference type="EnsemblMetazoa" id="ADIR010214-RA">
    <property type="protein sequence ID" value="ADIR010214-PA"/>
    <property type="gene ID" value="ADIR010214"/>
</dbReference>
<proteinExistence type="predicted"/>
<sequence>MMRMICIDMPYLISTLVECRAVLRRNQMPLIRLEVIVPDMYNVVTIEYRLHYKFKTYRPFLIDGLMEACEYMRNPKLDVINDYAYTVLKAMAPSMMVPCPHGNRTYKVVTEFKEEYAPKSIPAGEYRLDVRFATEANLTLIHMQLFFAARRKGIIGSIMFKTCVTEMEYDSSDRKNESRSFNLQIKRLLCVDTPYTLTEVIECRSILRRNKPPLLRVEVYVPDVYNFVTIEFKLFYKFRAYLPLLIDGKIEICDYMRGLGRNPINNYAYKILNDIVPNVMVPCPQGNRTYKAVAEFKEEYAPRSIPAVVFRSRKTEKLSPFDEWRNSSRSYELSMNRLLCIDTPYTETELLECRAVLRRNQMPLLRVALRLPKMYNIIKVQFKLHYKHRTFVPFLIDGEFEICEYLRNPSTDPIKDYIYKVLKDMMPHLVHPCPHGNKTYETVSVFKPEYAPKSVPAGDYRMDVRFATASNLTMLSMQGYFSARRKGIMTSMLEW</sequence>
<evidence type="ECO:0000313" key="1">
    <source>
        <dbReference type="EnsemblMetazoa" id="ADIR010214-PA"/>
    </source>
</evidence>
<keyword evidence="2" id="KW-1185">Reference proteome</keyword>
<dbReference type="AlphaFoldDB" id="A0A182NRC4"/>
<protein>
    <submittedName>
        <fullName evidence="1">Uncharacterized protein</fullName>
    </submittedName>
</protein>
<accession>A0A182NRC4</accession>
<reference evidence="2" key="1">
    <citation type="submission" date="2013-03" db="EMBL/GenBank/DDBJ databases">
        <title>The Genome Sequence of Anopheles dirus WRAIR2.</title>
        <authorList>
            <consortium name="The Broad Institute Genomics Platform"/>
            <person name="Neafsey D.E."/>
            <person name="Walton C."/>
            <person name="Walker B."/>
            <person name="Young S.K."/>
            <person name="Zeng Q."/>
            <person name="Gargeya S."/>
            <person name="Fitzgerald M."/>
            <person name="Haas B."/>
            <person name="Abouelleil A."/>
            <person name="Allen A.W."/>
            <person name="Alvarado L."/>
            <person name="Arachchi H.M."/>
            <person name="Berlin A.M."/>
            <person name="Chapman S.B."/>
            <person name="Gainer-Dewar J."/>
            <person name="Goldberg J."/>
            <person name="Griggs A."/>
            <person name="Gujja S."/>
            <person name="Hansen M."/>
            <person name="Howarth C."/>
            <person name="Imamovic A."/>
            <person name="Ireland A."/>
            <person name="Larimer J."/>
            <person name="McCowan C."/>
            <person name="Murphy C."/>
            <person name="Pearson M."/>
            <person name="Poon T.W."/>
            <person name="Priest M."/>
            <person name="Roberts A."/>
            <person name="Saif S."/>
            <person name="Shea T."/>
            <person name="Sisk P."/>
            <person name="Sykes S."/>
            <person name="Wortman J."/>
            <person name="Nusbaum C."/>
            <person name="Birren B."/>
        </authorList>
    </citation>
    <scope>NUCLEOTIDE SEQUENCE [LARGE SCALE GENOMIC DNA]</scope>
    <source>
        <strain evidence="2">WRAIR2</strain>
    </source>
</reference>
<dbReference type="PANTHER" id="PTHR20898:SF0">
    <property type="entry name" value="DAEDALUS ON 3-RELATED"/>
    <property type="match status" value="1"/>
</dbReference>
<dbReference type="PANTHER" id="PTHR20898">
    <property type="entry name" value="DAEDALUS ON 3-RELATED-RELATED"/>
    <property type="match status" value="1"/>
</dbReference>
<organism evidence="1 2">
    <name type="scientific">Anopheles dirus</name>
    <dbReference type="NCBI Taxonomy" id="7168"/>
    <lineage>
        <taxon>Eukaryota</taxon>
        <taxon>Metazoa</taxon>
        <taxon>Ecdysozoa</taxon>
        <taxon>Arthropoda</taxon>
        <taxon>Hexapoda</taxon>
        <taxon>Insecta</taxon>
        <taxon>Pterygota</taxon>
        <taxon>Neoptera</taxon>
        <taxon>Endopterygota</taxon>
        <taxon>Diptera</taxon>
        <taxon>Nematocera</taxon>
        <taxon>Culicoidea</taxon>
        <taxon>Culicidae</taxon>
        <taxon>Anophelinae</taxon>
        <taxon>Anopheles</taxon>
    </lineage>
</organism>